<dbReference type="Pfam" id="PF01566">
    <property type="entry name" value="Nramp"/>
    <property type="match status" value="1"/>
</dbReference>
<dbReference type="OrthoDB" id="9787548at2"/>
<name>K9VF67_9CYAN</name>
<keyword evidence="6" id="KW-0406">Ion transport</keyword>
<dbReference type="Proteomes" id="UP000010478">
    <property type="component" value="Chromosome"/>
</dbReference>
<dbReference type="STRING" id="179408.Osc7112_2108"/>
<dbReference type="NCBIfam" id="NF037982">
    <property type="entry name" value="Nramp_1"/>
    <property type="match status" value="1"/>
</dbReference>
<dbReference type="HOGENOM" id="CLU_020088_2_0_3"/>
<dbReference type="InterPro" id="IPR001046">
    <property type="entry name" value="NRAMP_fam"/>
</dbReference>
<dbReference type="PANTHER" id="PTHR11706:SF33">
    <property type="entry name" value="NATURAL RESISTANCE-ASSOCIATED MACROPHAGE PROTEIN 2"/>
    <property type="match status" value="1"/>
</dbReference>
<dbReference type="eggNOG" id="COG1914">
    <property type="taxonomic scope" value="Bacteria"/>
</dbReference>
<keyword evidence="3 6" id="KW-0812">Transmembrane</keyword>
<dbReference type="PRINTS" id="PR00447">
    <property type="entry name" value="NATRESASSCMP"/>
</dbReference>
<dbReference type="PANTHER" id="PTHR11706">
    <property type="entry name" value="SOLUTE CARRIER PROTEIN FAMILY 11 MEMBER"/>
    <property type="match status" value="1"/>
</dbReference>
<feature type="transmembrane region" description="Helical" evidence="6">
    <location>
        <begin position="292"/>
        <end position="314"/>
    </location>
</feature>
<evidence type="ECO:0000256" key="6">
    <source>
        <dbReference type="HAMAP-Rule" id="MF_00221"/>
    </source>
</evidence>
<dbReference type="GO" id="GO:0046872">
    <property type="term" value="F:metal ion binding"/>
    <property type="evidence" value="ECO:0007669"/>
    <property type="project" value="UniProtKB-UniRule"/>
</dbReference>
<dbReference type="KEGG" id="oni:Osc7112_2108"/>
<comment type="subcellular location">
    <subcellularLocation>
        <location evidence="6">Cell membrane</location>
        <topology evidence="6">Multi-pass membrane protein</topology>
    </subcellularLocation>
    <subcellularLocation>
        <location evidence="1">Membrane</location>
        <topology evidence="1">Multi-pass membrane protein</topology>
    </subcellularLocation>
</comment>
<keyword evidence="2 6" id="KW-0813">Transport</keyword>
<dbReference type="RefSeq" id="WP_015175881.1">
    <property type="nucleotide sequence ID" value="NC_019729.1"/>
</dbReference>
<dbReference type="AlphaFoldDB" id="K9VF67"/>
<dbReference type="PATRIC" id="fig|179408.3.peg.2578"/>
<dbReference type="GO" id="GO:0005886">
    <property type="term" value="C:plasma membrane"/>
    <property type="evidence" value="ECO:0007669"/>
    <property type="project" value="UniProtKB-SubCell"/>
</dbReference>
<comment type="function">
    <text evidence="6">H(+)-stimulated, divalent metal cation uptake system.</text>
</comment>
<sequence length="434" mass="47186">MTHPENRPSLPEVHRSIAVPNSKGFWRKMLAYAGPGYLVSVGYMDPGNWATDLAGGAKFGYALLSVILLSNLMAILLQSLCVRLGVATGRDLAQACRDYFSPRVSFLLWILCEIGIAACDLAELVGSAIGLQLLFGIPLVWGVCITALDVIMVLFLQGKGFRYIEALVITIIAIIGGCFIAEIIFAKPDAAGLLLGYVPQLEILQNQAMLYIAVGILGATVMPHNLYLHSSIVQTRSWQETADKKWEAIKFGTIDSSVALSIALFINSAILILSAASFHFSGYQEVAEIQDAYTLLSPVLGVGSASAIFAFALLASGQNSTLTATLAGQIVMEGFINFRLRPWLRRLLTRLIAIVPALIVIMLFGEGSTTNLLVFSQVILSLQLPFAVIPLVMFTSNRRLMGEFVNPFWLKALAWLVASIIVGLNCWLLLQTIF</sequence>
<dbReference type="GO" id="GO:0015293">
    <property type="term" value="F:symporter activity"/>
    <property type="evidence" value="ECO:0007669"/>
    <property type="project" value="UniProtKB-UniRule"/>
</dbReference>
<gene>
    <name evidence="6" type="primary">mntH</name>
    <name evidence="7" type="ORF">Osc7112_2108</name>
</gene>
<dbReference type="GO" id="GO:0015086">
    <property type="term" value="F:cadmium ion transmembrane transporter activity"/>
    <property type="evidence" value="ECO:0007669"/>
    <property type="project" value="TreeGrafter"/>
</dbReference>
<dbReference type="GO" id="GO:0034755">
    <property type="term" value="P:iron ion transmembrane transport"/>
    <property type="evidence" value="ECO:0007669"/>
    <property type="project" value="TreeGrafter"/>
</dbReference>
<feature type="transmembrane region" description="Helical" evidence="6">
    <location>
        <begin position="347"/>
        <end position="365"/>
    </location>
</feature>
<feature type="transmembrane region" description="Helical" evidence="6">
    <location>
        <begin position="408"/>
        <end position="430"/>
    </location>
</feature>
<dbReference type="GO" id="GO:0005384">
    <property type="term" value="F:manganese ion transmembrane transporter activity"/>
    <property type="evidence" value="ECO:0007669"/>
    <property type="project" value="TreeGrafter"/>
</dbReference>
<proteinExistence type="inferred from homology"/>
<evidence type="ECO:0000313" key="8">
    <source>
        <dbReference type="Proteomes" id="UP000010478"/>
    </source>
</evidence>
<protein>
    <recommendedName>
        <fullName evidence="6">Divalent metal cation transporter MntH</fullName>
    </recommendedName>
</protein>
<dbReference type="NCBIfam" id="NF001923">
    <property type="entry name" value="PRK00701.1"/>
    <property type="match status" value="1"/>
</dbReference>
<feature type="transmembrane region" description="Helical" evidence="6">
    <location>
        <begin position="135"/>
        <end position="156"/>
    </location>
</feature>
<keyword evidence="4 6" id="KW-1133">Transmembrane helix</keyword>
<accession>K9VF67</accession>
<evidence type="ECO:0000256" key="1">
    <source>
        <dbReference type="ARBA" id="ARBA00004141"/>
    </source>
</evidence>
<keyword evidence="6" id="KW-1003">Cell membrane</keyword>
<keyword evidence="5 6" id="KW-0472">Membrane</keyword>
<feature type="transmembrane region" description="Helical" evidence="6">
    <location>
        <begin position="59"/>
        <end position="86"/>
    </location>
</feature>
<dbReference type="EMBL" id="CP003614">
    <property type="protein sequence ID" value="AFZ06576.1"/>
    <property type="molecule type" value="Genomic_DNA"/>
</dbReference>
<evidence type="ECO:0000313" key="7">
    <source>
        <dbReference type="EMBL" id="AFZ06576.1"/>
    </source>
</evidence>
<feature type="transmembrane region" description="Helical" evidence="6">
    <location>
        <begin position="163"/>
        <end position="188"/>
    </location>
</feature>
<feature type="transmembrane region" description="Helical" evidence="6">
    <location>
        <begin position="106"/>
        <end position="129"/>
    </location>
</feature>
<organism evidence="7 8">
    <name type="scientific">Phormidium nigroviride PCC 7112</name>
    <dbReference type="NCBI Taxonomy" id="179408"/>
    <lineage>
        <taxon>Bacteria</taxon>
        <taxon>Bacillati</taxon>
        <taxon>Cyanobacteriota</taxon>
        <taxon>Cyanophyceae</taxon>
        <taxon>Oscillatoriophycideae</taxon>
        <taxon>Oscillatoriales</taxon>
        <taxon>Oscillatoriaceae</taxon>
        <taxon>Phormidium</taxon>
    </lineage>
</organism>
<feature type="transmembrane region" description="Helical" evidence="6">
    <location>
        <begin position="208"/>
        <end position="228"/>
    </location>
</feature>
<evidence type="ECO:0000256" key="5">
    <source>
        <dbReference type="ARBA" id="ARBA00023136"/>
    </source>
</evidence>
<feature type="transmembrane region" description="Helical" evidence="6">
    <location>
        <begin position="258"/>
        <end position="280"/>
    </location>
</feature>
<keyword evidence="8" id="KW-1185">Reference proteome</keyword>
<comment type="similarity">
    <text evidence="6">Belongs to the NRAMP family.</text>
</comment>
<keyword evidence="6" id="KW-0769">Symport</keyword>
<dbReference type="NCBIfam" id="TIGR01197">
    <property type="entry name" value="nramp"/>
    <property type="match status" value="1"/>
</dbReference>
<evidence type="ECO:0000256" key="2">
    <source>
        <dbReference type="ARBA" id="ARBA00022448"/>
    </source>
</evidence>
<dbReference type="HAMAP" id="MF_00221">
    <property type="entry name" value="NRAMP"/>
    <property type="match status" value="1"/>
</dbReference>
<evidence type="ECO:0000256" key="3">
    <source>
        <dbReference type="ARBA" id="ARBA00022692"/>
    </source>
</evidence>
<feature type="transmembrane region" description="Helical" evidence="6">
    <location>
        <begin position="371"/>
        <end position="396"/>
    </location>
</feature>
<evidence type="ECO:0000256" key="4">
    <source>
        <dbReference type="ARBA" id="ARBA00022989"/>
    </source>
</evidence>
<reference evidence="7 8" key="1">
    <citation type="submission" date="2012-05" db="EMBL/GenBank/DDBJ databases">
        <title>Finished chromosome of genome of Oscillatoria sp. PCC 7112.</title>
        <authorList>
            <consortium name="US DOE Joint Genome Institute"/>
            <person name="Gugger M."/>
            <person name="Coursin T."/>
            <person name="Rippka R."/>
            <person name="Tandeau De Marsac N."/>
            <person name="Huntemann M."/>
            <person name="Wei C.-L."/>
            <person name="Han J."/>
            <person name="Detter J.C."/>
            <person name="Han C."/>
            <person name="Tapia R."/>
            <person name="Davenport K."/>
            <person name="Daligault H."/>
            <person name="Erkkila T."/>
            <person name="Gu W."/>
            <person name="Munk A.C.C."/>
            <person name="Teshima H."/>
            <person name="Xu Y."/>
            <person name="Chain P."/>
            <person name="Chen A."/>
            <person name="Krypides N."/>
            <person name="Mavromatis K."/>
            <person name="Markowitz V."/>
            <person name="Szeto E."/>
            <person name="Ivanova N."/>
            <person name="Mikhailova N."/>
            <person name="Ovchinnikova G."/>
            <person name="Pagani I."/>
            <person name="Pati A."/>
            <person name="Goodwin L."/>
            <person name="Peters L."/>
            <person name="Pitluck S."/>
            <person name="Woyke T."/>
            <person name="Kerfeld C."/>
        </authorList>
    </citation>
    <scope>NUCLEOTIDE SEQUENCE [LARGE SCALE GENOMIC DNA]</scope>
    <source>
        <strain evidence="7 8">PCC 7112</strain>
    </source>
</reference>